<comment type="caution">
    <text evidence="2">The sequence shown here is derived from an EMBL/GenBank/DDBJ whole genome shotgun (WGS) entry which is preliminary data.</text>
</comment>
<feature type="transmembrane region" description="Helical" evidence="1">
    <location>
        <begin position="39"/>
        <end position="58"/>
    </location>
</feature>
<accession>A0A7C2ZP00</accession>
<gene>
    <name evidence="2" type="ORF">ENO77_04600</name>
</gene>
<feature type="transmembrane region" description="Helical" evidence="1">
    <location>
        <begin position="12"/>
        <end position="33"/>
    </location>
</feature>
<protein>
    <submittedName>
        <fullName evidence="2">DUF2208 domain-containing protein</fullName>
    </submittedName>
</protein>
<feature type="transmembrane region" description="Helical" evidence="1">
    <location>
        <begin position="138"/>
        <end position="159"/>
    </location>
</feature>
<proteinExistence type="predicted"/>
<dbReference type="InterPro" id="IPR009198">
    <property type="entry name" value="UCP014484_TM"/>
</dbReference>
<keyword evidence="1" id="KW-0812">Transmembrane</keyword>
<name>A0A7C2ZP00_9CREN</name>
<sequence length="239" mass="27976">MLDASKRCVHVQINITSIASTIVFITVFSLISTFIPRDYLWVAAVVYFVIMFTLLTLLQRIRARRSMPESRGVALLRSNEKAVMDIMMKDSELFRELSSQSWRMFIPLIISLPLLYFVTQVLYGLVVNNSTAPFHERFVRYLAYYASLSGIMYVIRFVFMPKKMIMPITKYEVYSTGIKYGSMWILFPLDLSRYSVSVDYKRRFVDIYDKKTSQVLRLYAEDPGKLYSLIERHGLRKNA</sequence>
<dbReference type="AlphaFoldDB" id="A0A7C2ZP00"/>
<evidence type="ECO:0000256" key="1">
    <source>
        <dbReference type="SAM" id="Phobius"/>
    </source>
</evidence>
<feature type="transmembrane region" description="Helical" evidence="1">
    <location>
        <begin position="105"/>
        <end position="126"/>
    </location>
</feature>
<organism evidence="2">
    <name type="scientific">Ignisphaera aggregans</name>
    <dbReference type="NCBI Taxonomy" id="334771"/>
    <lineage>
        <taxon>Archaea</taxon>
        <taxon>Thermoproteota</taxon>
        <taxon>Thermoprotei</taxon>
        <taxon>Desulfurococcales</taxon>
        <taxon>Desulfurococcaceae</taxon>
        <taxon>Ignisphaera</taxon>
    </lineage>
</organism>
<keyword evidence="1" id="KW-0472">Membrane</keyword>
<reference evidence="2" key="1">
    <citation type="journal article" date="2020" name="mSystems">
        <title>Genome- and Community-Level Interaction Insights into Carbon Utilization and Element Cycling Functions of Hydrothermarchaeota in Hydrothermal Sediment.</title>
        <authorList>
            <person name="Zhou Z."/>
            <person name="Liu Y."/>
            <person name="Xu W."/>
            <person name="Pan J."/>
            <person name="Luo Z.H."/>
            <person name="Li M."/>
        </authorList>
    </citation>
    <scope>NUCLEOTIDE SEQUENCE [LARGE SCALE GENOMIC DNA]</scope>
    <source>
        <strain evidence="2">SpSt-16</strain>
    </source>
</reference>
<keyword evidence="1" id="KW-1133">Transmembrane helix</keyword>
<dbReference type="EMBL" id="DSGT01000012">
    <property type="protein sequence ID" value="HEW53419.1"/>
    <property type="molecule type" value="Genomic_DNA"/>
</dbReference>
<evidence type="ECO:0000313" key="2">
    <source>
        <dbReference type="EMBL" id="HEW53419.1"/>
    </source>
</evidence>
<dbReference type="Pfam" id="PF09973">
    <property type="entry name" value="DUF2208"/>
    <property type="match status" value="1"/>
</dbReference>